<name>A0ABW4UJZ0_9HYPH</name>
<keyword evidence="2" id="KW-1185">Reference proteome</keyword>
<reference evidence="2" key="1">
    <citation type="journal article" date="2019" name="Int. J. Syst. Evol. Microbiol.">
        <title>The Global Catalogue of Microorganisms (GCM) 10K type strain sequencing project: providing services to taxonomists for standard genome sequencing and annotation.</title>
        <authorList>
            <consortium name="The Broad Institute Genomics Platform"/>
            <consortium name="The Broad Institute Genome Sequencing Center for Infectious Disease"/>
            <person name="Wu L."/>
            <person name="Ma J."/>
        </authorList>
    </citation>
    <scope>NUCLEOTIDE SEQUENCE [LARGE SCALE GENOMIC DNA]</scope>
    <source>
        <strain evidence="2">CGMCC 1.16225</strain>
    </source>
</reference>
<organism evidence="1 2">
    <name type="scientific">Mesorhizobium newzealandense</name>
    <dbReference type="NCBI Taxonomy" id="1300302"/>
    <lineage>
        <taxon>Bacteria</taxon>
        <taxon>Pseudomonadati</taxon>
        <taxon>Pseudomonadota</taxon>
        <taxon>Alphaproteobacteria</taxon>
        <taxon>Hyphomicrobiales</taxon>
        <taxon>Phyllobacteriaceae</taxon>
        <taxon>Mesorhizobium</taxon>
    </lineage>
</organism>
<dbReference type="Proteomes" id="UP001597405">
    <property type="component" value="Unassembled WGS sequence"/>
</dbReference>
<accession>A0ABW4UJZ0</accession>
<evidence type="ECO:0000313" key="2">
    <source>
        <dbReference type="Proteomes" id="UP001597405"/>
    </source>
</evidence>
<protein>
    <submittedName>
        <fullName evidence="1">Uncharacterized protein</fullName>
    </submittedName>
</protein>
<proteinExistence type="predicted"/>
<gene>
    <name evidence="1" type="ORF">ACFSOZ_29085</name>
</gene>
<dbReference type="RefSeq" id="WP_379103719.1">
    <property type="nucleotide sequence ID" value="NZ_JBHUGZ010000019.1"/>
</dbReference>
<sequence length="115" mass="12231">MAAVAALSFVAVKVLPWALGFAGSKYLYQTVAGSPDPKTLTTAQVSEQIESQGSQILKAIKQEFPDDYDVVVEKIAAVARLGNVEQVRKASRMAVAGLQAKTRIAAVLGSGQQRR</sequence>
<evidence type="ECO:0000313" key="1">
    <source>
        <dbReference type="EMBL" id="MFD1986497.1"/>
    </source>
</evidence>
<dbReference type="EMBL" id="JBHUGZ010000019">
    <property type="protein sequence ID" value="MFD1986497.1"/>
    <property type="molecule type" value="Genomic_DNA"/>
</dbReference>
<comment type="caution">
    <text evidence="1">The sequence shown here is derived from an EMBL/GenBank/DDBJ whole genome shotgun (WGS) entry which is preliminary data.</text>
</comment>